<keyword evidence="2" id="KW-1185">Reference proteome</keyword>
<accession>A0AAD6IV43</accession>
<comment type="caution">
    <text evidence="1">The sequence shown here is derived from an EMBL/GenBank/DDBJ whole genome shotgun (WGS) entry which is preliminary data.</text>
</comment>
<dbReference type="AlphaFoldDB" id="A0AAD6IV43"/>
<proteinExistence type="predicted"/>
<dbReference type="EMBL" id="JAQGDS010000007">
    <property type="protein sequence ID" value="KAJ6259199.1"/>
    <property type="molecule type" value="Genomic_DNA"/>
</dbReference>
<evidence type="ECO:0000313" key="1">
    <source>
        <dbReference type="EMBL" id="KAJ6259199.1"/>
    </source>
</evidence>
<dbReference type="Proteomes" id="UP001221413">
    <property type="component" value="Unassembled WGS sequence"/>
</dbReference>
<name>A0AAD6IV43_DREDA</name>
<reference evidence="1" key="1">
    <citation type="submission" date="2023-01" db="EMBL/GenBank/DDBJ databases">
        <title>The chitinases involved in constricting ring structure development in the nematode-trapping fungus Drechslerella dactyloides.</title>
        <authorList>
            <person name="Wang R."/>
            <person name="Zhang L."/>
            <person name="Tang P."/>
            <person name="Li S."/>
            <person name="Liang L."/>
        </authorList>
    </citation>
    <scope>NUCLEOTIDE SEQUENCE</scope>
    <source>
        <strain evidence="1">YMF1.00031</strain>
    </source>
</reference>
<gene>
    <name evidence="1" type="ORF">Dda_6097</name>
</gene>
<protein>
    <submittedName>
        <fullName evidence="1">Uncharacterized protein</fullName>
    </submittedName>
</protein>
<organism evidence="1 2">
    <name type="scientific">Drechslerella dactyloides</name>
    <name type="common">Nematode-trapping fungus</name>
    <name type="synonym">Arthrobotrys dactyloides</name>
    <dbReference type="NCBI Taxonomy" id="74499"/>
    <lineage>
        <taxon>Eukaryota</taxon>
        <taxon>Fungi</taxon>
        <taxon>Dikarya</taxon>
        <taxon>Ascomycota</taxon>
        <taxon>Pezizomycotina</taxon>
        <taxon>Orbiliomycetes</taxon>
        <taxon>Orbiliales</taxon>
        <taxon>Orbiliaceae</taxon>
        <taxon>Drechslerella</taxon>
    </lineage>
</organism>
<sequence length="60" mass="6697">MGFCQQAARFMEIHTALFVQDRVSQRPSRRAQAIEPGRDGGELTKANAQVGSCRCVEMKK</sequence>
<evidence type="ECO:0000313" key="2">
    <source>
        <dbReference type="Proteomes" id="UP001221413"/>
    </source>
</evidence>